<evidence type="ECO:0000259" key="1">
    <source>
        <dbReference type="Pfam" id="PF00076"/>
    </source>
</evidence>
<keyword evidence="3" id="KW-1185">Reference proteome</keyword>
<feature type="domain" description="RRM" evidence="1">
    <location>
        <begin position="30"/>
        <end position="56"/>
    </location>
</feature>
<dbReference type="InterPro" id="IPR035979">
    <property type="entry name" value="RBD_domain_sf"/>
</dbReference>
<dbReference type="Pfam" id="PF00076">
    <property type="entry name" value="RRM_1"/>
    <property type="match status" value="1"/>
</dbReference>
<dbReference type="SUPFAM" id="SSF54928">
    <property type="entry name" value="RNA-binding domain, RBD"/>
    <property type="match status" value="1"/>
</dbReference>
<dbReference type="STRING" id="52838.A0A4S8JGL3"/>
<reference evidence="2 3" key="1">
    <citation type="journal article" date="2019" name="Nat. Plants">
        <title>Genome sequencing of Musa balbisiana reveals subgenome evolution and function divergence in polyploid bananas.</title>
        <authorList>
            <person name="Yao X."/>
        </authorList>
    </citation>
    <scope>NUCLEOTIDE SEQUENCE [LARGE SCALE GENOMIC DNA]</scope>
    <source>
        <strain evidence="3">cv. DH-PKW</strain>
        <tissue evidence="2">Leaves</tissue>
    </source>
</reference>
<dbReference type="Gene3D" id="3.30.70.330">
    <property type="match status" value="1"/>
</dbReference>
<comment type="caution">
    <text evidence="2">The sequence shown here is derived from an EMBL/GenBank/DDBJ whole genome shotgun (WGS) entry which is preliminary data.</text>
</comment>
<evidence type="ECO:0000313" key="3">
    <source>
        <dbReference type="Proteomes" id="UP000317650"/>
    </source>
</evidence>
<name>A0A4S8JGL3_MUSBA</name>
<dbReference type="Proteomes" id="UP000317650">
    <property type="component" value="Chromosome 7"/>
</dbReference>
<organism evidence="2 3">
    <name type="scientific">Musa balbisiana</name>
    <name type="common">Banana</name>
    <dbReference type="NCBI Taxonomy" id="52838"/>
    <lineage>
        <taxon>Eukaryota</taxon>
        <taxon>Viridiplantae</taxon>
        <taxon>Streptophyta</taxon>
        <taxon>Embryophyta</taxon>
        <taxon>Tracheophyta</taxon>
        <taxon>Spermatophyta</taxon>
        <taxon>Magnoliopsida</taxon>
        <taxon>Liliopsida</taxon>
        <taxon>Zingiberales</taxon>
        <taxon>Musaceae</taxon>
        <taxon>Musa</taxon>
    </lineage>
</organism>
<gene>
    <name evidence="2" type="ORF">C4D60_Mb07t09290</name>
</gene>
<evidence type="ECO:0000313" key="2">
    <source>
        <dbReference type="EMBL" id="THU60122.1"/>
    </source>
</evidence>
<dbReference type="InterPro" id="IPR000504">
    <property type="entry name" value="RRM_dom"/>
</dbReference>
<dbReference type="AlphaFoldDB" id="A0A4S8JGL3"/>
<dbReference type="GO" id="GO:0003723">
    <property type="term" value="F:RNA binding"/>
    <property type="evidence" value="ECO:0007669"/>
    <property type="project" value="InterPro"/>
</dbReference>
<sequence>MDDLKRTVTSIGRGIIKVELMQVKAIYVKNNLPKNVTQEQLNKLFEHHGEITKVVLLLFYSGKAWT</sequence>
<accession>A0A4S8JGL3</accession>
<dbReference type="EMBL" id="PYDT01000005">
    <property type="protein sequence ID" value="THU60122.1"/>
    <property type="molecule type" value="Genomic_DNA"/>
</dbReference>
<protein>
    <recommendedName>
        <fullName evidence="1">RRM domain-containing protein</fullName>
    </recommendedName>
</protein>
<dbReference type="InterPro" id="IPR012677">
    <property type="entry name" value="Nucleotide-bd_a/b_plait_sf"/>
</dbReference>
<proteinExistence type="predicted"/>